<evidence type="ECO:0000256" key="1">
    <source>
        <dbReference type="ARBA" id="ARBA00022553"/>
    </source>
</evidence>
<dbReference type="SMART" id="SM00421">
    <property type="entry name" value="HTH_LUXR"/>
    <property type="match status" value="1"/>
</dbReference>
<dbReference type="SUPFAM" id="SSF46894">
    <property type="entry name" value="C-terminal effector domain of the bipartite response regulators"/>
    <property type="match status" value="1"/>
</dbReference>
<dbReference type="PROSITE" id="PS50110">
    <property type="entry name" value="RESPONSE_REGULATORY"/>
    <property type="match status" value="1"/>
</dbReference>
<dbReference type="GO" id="GO:0000160">
    <property type="term" value="P:phosphorelay signal transduction system"/>
    <property type="evidence" value="ECO:0007669"/>
    <property type="project" value="InterPro"/>
</dbReference>
<sequence>MSASSAVIRVAVLDDHAVVRCGVVARIGEEPDIQVVGSYASSLEMIAGLRTAPADVLLVDYTLSPNELDGVSLIRALMTRFPASAVLIFSSHYEPAIVSLAMRVGACGFVGKTQDMAHMISGIRTVARGKTYIDPDMAYRLVEVSVNSALQRAPTPAVECNAVRVEGVRLSAKESEVIRCFLAGLTVSEIARKFQRSEKTISTQKWSAFRKLGVTSDAELFNLKHQSGAF</sequence>
<evidence type="ECO:0000259" key="5">
    <source>
        <dbReference type="PROSITE" id="PS50110"/>
    </source>
</evidence>
<dbReference type="PANTHER" id="PTHR43214:SF17">
    <property type="entry name" value="TRANSCRIPTIONAL REGULATORY PROTEIN RCSB"/>
    <property type="match status" value="1"/>
</dbReference>
<evidence type="ECO:0000256" key="3">
    <source>
        <dbReference type="PROSITE-ProRule" id="PRU00169"/>
    </source>
</evidence>
<keyword evidence="2 6" id="KW-0238">DNA-binding</keyword>
<dbReference type="InterPro" id="IPR058245">
    <property type="entry name" value="NreC/VraR/RcsB-like_REC"/>
</dbReference>
<dbReference type="SUPFAM" id="SSF52172">
    <property type="entry name" value="CheY-like"/>
    <property type="match status" value="1"/>
</dbReference>
<dbReference type="InterPro" id="IPR000792">
    <property type="entry name" value="Tscrpt_reg_LuxR_C"/>
</dbReference>
<dbReference type="PRINTS" id="PR00038">
    <property type="entry name" value="HTHLUXR"/>
</dbReference>
<dbReference type="Pfam" id="PF00196">
    <property type="entry name" value="GerE"/>
    <property type="match status" value="1"/>
</dbReference>
<evidence type="ECO:0000313" key="6">
    <source>
        <dbReference type="EMBL" id="AXA27580.1"/>
    </source>
</evidence>
<dbReference type="InterPro" id="IPR011006">
    <property type="entry name" value="CheY-like_superfamily"/>
</dbReference>
<proteinExistence type="predicted"/>
<keyword evidence="1 3" id="KW-0597">Phosphoprotein</keyword>
<dbReference type="PANTHER" id="PTHR43214">
    <property type="entry name" value="TWO-COMPONENT RESPONSE REGULATOR"/>
    <property type="match status" value="1"/>
</dbReference>
<dbReference type="InterPro" id="IPR016032">
    <property type="entry name" value="Sig_transdc_resp-reg_C-effctor"/>
</dbReference>
<feature type="domain" description="HTH luxR-type" evidence="4">
    <location>
        <begin position="163"/>
        <end position="228"/>
    </location>
</feature>
<dbReference type="PROSITE" id="PS00622">
    <property type="entry name" value="HTH_LUXR_1"/>
    <property type="match status" value="1"/>
</dbReference>
<dbReference type="SMART" id="SM00448">
    <property type="entry name" value="REC"/>
    <property type="match status" value="1"/>
</dbReference>
<dbReference type="Proteomes" id="UP000251617">
    <property type="component" value="Chromosome"/>
</dbReference>
<organism evidence="6 7">
    <name type="scientific">Pseudomonas putida</name>
    <name type="common">Arthrobacter siderocapsulatus</name>
    <dbReference type="NCBI Taxonomy" id="303"/>
    <lineage>
        <taxon>Bacteria</taxon>
        <taxon>Pseudomonadati</taxon>
        <taxon>Pseudomonadota</taxon>
        <taxon>Gammaproteobacteria</taxon>
        <taxon>Pseudomonadales</taxon>
        <taxon>Pseudomonadaceae</taxon>
        <taxon>Pseudomonas</taxon>
    </lineage>
</organism>
<evidence type="ECO:0000259" key="4">
    <source>
        <dbReference type="PROSITE" id="PS50043"/>
    </source>
</evidence>
<dbReference type="Pfam" id="PF00072">
    <property type="entry name" value="Response_reg"/>
    <property type="match status" value="1"/>
</dbReference>
<gene>
    <name evidence="6" type="ORF">C1S65_11580</name>
</gene>
<accession>A0AAD0LDE5</accession>
<evidence type="ECO:0000256" key="2">
    <source>
        <dbReference type="ARBA" id="ARBA00023125"/>
    </source>
</evidence>
<dbReference type="InterPro" id="IPR001789">
    <property type="entry name" value="Sig_transdc_resp-reg_receiver"/>
</dbReference>
<evidence type="ECO:0000313" key="7">
    <source>
        <dbReference type="Proteomes" id="UP000251617"/>
    </source>
</evidence>
<protein>
    <submittedName>
        <fullName evidence="6">DNA-binding response regulator</fullName>
    </submittedName>
</protein>
<dbReference type="InterPro" id="IPR039420">
    <property type="entry name" value="WalR-like"/>
</dbReference>
<dbReference type="Gene3D" id="3.40.50.2300">
    <property type="match status" value="1"/>
</dbReference>
<dbReference type="GO" id="GO:0003677">
    <property type="term" value="F:DNA binding"/>
    <property type="evidence" value="ECO:0007669"/>
    <property type="project" value="UniProtKB-KW"/>
</dbReference>
<feature type="modified residue" description="4-aspartylphosphate" evidence="3">
    <location>
        <position position="60"/>
    </location>
</feature>
<dbReference type="RefSeq" id="WP_112899560.1">
    <property type="nucleotide sequence ID" value="NZ_CP030750.1"/>
</dbReference>
<dbReference type="PROSITE" id="PS50043">
    <property type="entry name" value="HTH_LUXR_2"/>
    <property type="match status" value="1"/>
</dbReference>
<dbReference type="GO" id="GO:0006355">
    <property type="term" value="P:regulation of DNA-templated transcription"/>
    <property type="evidence" value="ECO:0007669"/>
    <property type="project" value="InterPro"/>
</dbReference>
<reference evidence="6 7" key="1">
    <citation type="submission" date="2018-06" db="EMBL/GenBank/DDBJ databases">
        <title>The genome of Pseudomonas putida NX-1, a lignin degrader.</title>
        <authorList>
            <person name="Xu Z."/>
        </authorList>
    </citation>
    <scope>NUCLEOTIDE SEQUENCE [LARGE SCALE GENOMIC DNA]</scope>
    <source>
        <strain evidence="6 7">NX-1</strain>
    </source>
</reference>
<feature type="domain" description="Response regulatory" evidence="5">
    <location>
        <begin position="9"/>
        <end position="127"/>
    </location>
</feature>
<name>A0AAD0LDE5_PSEPU</name>
<dbReference type="EMBL" id="CP030750">
    <property type="protein sequence ID" value="AXA27580.1"/>
    <property type="molecule type" value="Genomic_DNA"/>
</dbReference>
<dbReference type="CDD" id="cd06170">
    <property type="entry name" value="LuxR_C_like"/>
    <property type="match status" value="1"/>
</dbReference>
<dbReference type="CDD" id="cd17535">
    <property type="entry name" value="REC_NarL-like"/>
    <property type="match status" value="1"/>
</dbReference>
<dbReference type="AlphaFoldDB" id="A0AAD0LDE5"/>